<reference evidence="2 3" key="1">
    <citation type="journal article" date="2017" name="Front. Microbiol.">
        <title>Phaeobacter piscinae sp. nov., a species of the Roseobacter group and potential aquaculture probiont.</title>
        <authorList>
            <person name="Sonnenschein E.C."/>
            <person name="Phippen C.B.W."/>
            <person name="Nielsen K.F."/>
            <person name="Mateiu R.V."/>
            <person name="Melchiorsen J."/>
            <person name="Gram L."/>
            <person name="Overmann J."/>
            <person name="Freese H.M."/>
        </authorList>
    </citation>
    <scope>NUCLEOTIDE SEQUENCE [LARGE SCALE GENOMIC DNA]</scope>
    <source>
        <strain evidence="2 3">P63</strain>
    </source>
</reference>
<evidence type="ECO:0000313" key="3">
    <source>
        <dbReference type="Proteomes" id="UP000217545"/>
    </source>
</evidence>
<dbReference type="InterPro" id="IPR010982">
    <property type="entry name" value="Lambda_DNA-bd_dom_sf"/>
</dbReference>
<feature type="domain" description="HTH cro/C1-type" evidence="1">
    <location>
        <begin position="65"/>
        <end position="109"/>
    </location>
</feature>
<gene>
    <name evidence="2" type="ORF">PhaeoP63_01364</name>
</gene>
<protein>
    <submittedName>
        <fullName evidence="2">Cro/C1-type HTH DNA-binding protein domain protein</fullName>
    </submittedName>
</protein>
<dbReference type="CDD" id="cd00093">
    <property type="entry name" value="HTH_XRE"/>
    <property type="match status" value="1"/>
</dbReference>
<keyword evidence="2" id="KW-0238">DNA-binding</keyword>
<evidence type="ECO:0000313" key="2">
    <source>
        <dbReference type="EMBL" id="ATF05445.1"/>
    </source>
</evidence>
<evidence type="ECO:0000259" key="1">
    <source>
        <dbReference type="PROSITE" id="PS50943"/>
    </source>
</evidence>
<dbReference type="GO" id="GO:0003677">
    <property type="term" value="F:DNA binding"/>
    <property type="evidence" value="ECO:0007669"/>
    <property type="project" value="UniProtKB-KW"/>
</dbReference>
<dbReference type="AlphaFoldDB" id="A0AAC9Z8H4"/>
<dbReference type="Pfam" id="PF13443">
    <property type="entry name" value="HTH_26"/>
    <property type="match status" value="1"/>
</dbReference>
<dbReference type="SUPFAM" id="SSF47413">
    <property type="entry name" value="lambda repressor-like DNA-binding domains"/>
    <property type="match status" value="1"/>
</dbReference>
<dbReference type="SMART" id="SM00530">
    <property type="entry name" value="HTH_XRE"/>
    <property type="match status" value="1"/>
</dbReference>
<dbReference type="PROSITE" id="PS50943">
    <property type="entry name" value="HTH_CROC1"/>
    <property type="match status" value="1"/>
</dbReference>
<dbReference type="Gene3D" id="1.10.260.40">
    <property type="entry name" value="lambda repressor-like DNA-binding domains"/>
    <property type="match status" value="1"/>
</dbReference>
<dbReference type="Proteomes" id="UP000217545">
    <property type="component" value="Chromosome"/>
</dbReference>
<accession>A0AAC9Z8H4</accession>
<organism evidence="2 3">
    <name type="scientific">Phaeobacter gallaeciensis</name>
    <dbReference type="NCBI Taxonomy" id="60890"/>
    <lineage>
        <taxon>Bacteria</taxon>
        <taxon>Pseudomonadati</taxon>
        <taxon>Pseudomonadota</taxon>
        <taxon>Alphaproteobacteria</taxon>
        <taxon>Rhodobacterales</taxon>
        <taxon>Roseobacteraceae</taxon>
        <taxon>Phaeobacter</taxon>
    </lineage>
</organism>
<proteinExistence type="predicted"/>
<sequence>MLYSVNFATIIYNCDMLTLGQPQDLVLSQIADIEETFVSQPDRSPAELRSMFGANLRQLARDYPSISELSRRLGINRTQFNRYLTGESFPRPDVLDRICNFFDVDARILLDPVAQLSCNGQILQGPFLNEFLGPSVTNMTEAFFPSGLYQFLRRSFVRTDRYILGLVRVFRREGITYVRGYEAKSAMRYQGLPTDAKSREFRGCASVCDDGVAFTLARRGGRTSSFNYLANVPAMEANVWAGYVARTCRESETADRVTRMVYEHLGQNHSSILSASRRAGFVEQHDLSPFQQRLLGVGTRFR</sequence>
<name>A0AAC9Z8H4_9RHOB</name>
<dbReference type="InterPro" id="IPR001387">
    <property type="entry name" value="Cro/C1-type_HTH"/>
</dbReference>
<dbReference type="EMBL" id="CP010784">
    <property type="protein sequence ID" value="ATF05445.1"/>
    <property type="molecule type" value="Genomic_DNA"/>
</dbReference>